<gene>
    <name evidence="1" type="ORF">SAMN04488089_10623</name>
</gene>
<accession>A0AAJ4W3G4</accession>
<evidence type="ECO:0000313" key="2">
    <source>
        <dbReference type="Proteomes" id="UP000183496"/>
    </source>
</evidence>
<sequence>MSTTNEQKTETTCNPCDSVVTIHVNKDAICGDGGKPNVDKKTISYNDKGELQWGGDFGDYPNKKFLVEVKKETDLGVRITTYEEVVEESSYHNNIDIDEIDAKMKYKKIITSPTVSEYVDSFSESQKIRYTKADVKGWYIYSYNESVSKDDVGRIDKNEYMSYLDYRYSVSGANNNYQLSLDNESGGLLEFSTKESSVIIATPVYGNARLQVDNKNVVRSINGILANEAGEIVFEEFPNGVVMLSPDKSKFRVTVGNDGTLSAIKVN</sequence>
<dbReference type="EMBL" id="FOFY01000006">
    <property type="protein sequence ID" value="SEQ78151.1"/>
    <property type="molecule type" value="Genomic_DNA"/>
</dbReference>
<dbReference type="RefSeq" id="WP_041894864.1">
    <property type="nucleotide sequence ID" value="NZ_CP010817.1"/>
</dbReference>
<dbReference type="AlphaFoldDB" id="A0AAJ4W3G4"/>
<dbReference type="Proteomes" id="UP000183496">
    <property type="component" value="Unassembled WGS sequence"/>
</dbReference>
<evidence type="ECO:0000313" key="1">
    <source>
        <dbReference type="EMBL" id="SEQ78151.1"/>
    </source>
</evidence>
<proteinExistence type="predicted"/>
<comment type="caution">
    <text evidence="1">The sequence shown here is derived from an EMBL/GenBank/DDBJ whole genome shotgun (WGS) entry which is preliminary data.</text>
</comment>
<reference evidence="1 2" key="1">
    <citation type="submission" date="2016-10" db="EMBL/GenBank/DDBJ databases">
        <authorList>
            <person name="Varghese N."/>
            <person name="Submissions S."/>
        </authorList>
    </citation>
    <scope>NUCLEOTIDE SEQUENCE [LARGE SCALE GENOMIC DNA]</scope>
    <source>
        <strain evidence="2">DSM 19823 / KCTC 23066 / CCTCC M 208030 / D25</strain>
    </source>
</reference>
<protein>
    <submittedName>
        <fullName evidence="1">Uncharacterized protein</fullName>
    </submittedName>
</protein>
<dbReference type="KEGG" id="mpw:MPR_3557"/>
<keyword evidence="2" id="KW-1185">Reference proteome</keyword>
<name>A0AAJ4W3G4_MYRPR</name>
<organism evidence="1 2">
    <name type="scientific">Myroides profundi</name>
    <dbReference type="NCBI Taxonomy" id="480520"/>
    <lineage>
        <taxon>Bacteria</taxon>
        <taxon>Pseudomonadati</taxon>
        <taxon>Bacteroidota</taxon>
        <taxon>Flavobacteriia</taxon>
        <taxon>Flavobacteriales</taxon>
        <taxon>Flavobacteriaceae</taxon>
        <taxon>Myroides</taxon>
    </lineage>
</organism>